<dbReference type="InterPro" id="IPR013830">
    <property type="entry name" value="SGNH_hydro"/>
</dbReference>
<sequence length="571" mass="64621">MSGPKAPKDPEKLRPYFYIMRDKEIFGSKQKNGSGIQFIYENDGRLINSAKIVGNIENNDILEKFKTVDGFRDVVHSIGISIEQNNSEEHIEFIFQMYGKKDIYGGGTILSTICRTNGAESRIVLSDIKWMEDDFEPGQIKFIFKKHENIAKATVRLFLNDGYTAPKVQEENDIDFESKNYKKMIERSLVSMGNPSRLIDVINRAKAGEDVTVSYIGGSITQGAGAIPINSSCYPYQSYLGFKTRFGKNDNVKYIKAGVGGTPSELGMIRFDRDVIRDKQFPDIVVVEFAVNDYGDETKGDCYESLVRKILMLPNNPAVILLFSVFANDENLQTRLAPVGELYNLPMVSILDAVTPQFKLTEKDGRVLNKNQFFYDIYHPQNIGHKIMSDCIINLFDKINNLNESNKTKTADNTLELLKQDPAIGKTFENVKLLDRKNSYIKSNITYGGFSGTDKVLQSVEMDDKLEPVPQFPYNWMYEGDKNKSSFKMTISCKALLLVFKDSGETDVAKAKVFVNDNYILTADPHENGWVHCNPIIIINEKTSKEYNVEICIVDGDEDKKFTILGFGYVE</sequence>
<accession>A0A5C1Q7S6</accession>
<dbReference type="GO" id="GO:0016788">
    <property type="term" value="F:hydrolase activity, acting on ester bonds"/>
    <property type="evidence" value="ECO:0007669"/>
    <property type="project" value="UniProtKB-ARBA"/>
</dbReference>
<dbReference type="AlphaFoldDB" id="A0A5C1Q7S6"/>
<reference evidence="2 3" key="1">
    <citation type="submission" date="2019-02" db="EMBL/GenBank/DDBJ databases">
        <authorList>
            <person name="Fomenkov A."/>
            <person name="Dubinina G."/>
            <person name="Grabovich M."/>
            <person name="Vincze T."/>
            <person name="Roberts R.J."/>
        </authorList>
    </citation>
    <scope>NUCLEOTIDE SEQUENCE [LARGE SCALE GENOMIC DNA]</scope>
    <source>
        <strain evidence="2 3">P</strain>
    </source>
</reference>
<name>A0A5C1Q7S6_9SPIO</name>
<dbReference type="Pfam" id="PF13472">
    <property type="entry name" value="Lipase_GDSL_2"/>
    <property type="match status" value="1"/>
</dbReference>
<dbReference type="Proteomes" id="UP000323824">
    <property type="component" value="Chromosome"/>
</dbReference>
<organism evidence="2 3">
    <name type="scientific">Thiospirochaeta perfilievii</name>
    <dbReference type="NCBI Taxonomy" id="252967"/>
    <lineage>
        <taxon>Bacteria</taxon>
        <taxon>Pseudomonadati</taxon>
        <taxon>Spirochaetota</taxon>
        <taxon>Spirochaetia</taxon>
        <taxon>Spirochaetales</taxon>
        <taxon>Spirochaetaceae</taxon>
        <taxon>Thiospirochaeta</taxon>
    </lineage>
</organism>
<dbReference type="Gene3D" id="3.40.50.1110">
    <property type="entry name" value="SGNH hydrolase"/>
    <property type="match status" value="1"/>
</dbReference>
<evidence type="ECO:0000259" key="1">
    <source>
        <dbReference type="Pfam" id="PF13472"/>
    </source>
</evidence>
<keyword evidence="3" id="KW-1185">Reference proteome</keyword>
<protein>
    <submittedName>
        <fullName evidence="2">SGNH/GDSL hydrolase family protein</fullName>
    </submittedName>
</protein>
<keyword evidence="2" id="KW-0378">Hydrolase</keyword>
<dbReference type="OrthoDB" id="8233337at2"/>
<dbReference type="PANTHER" id="PTHR34407:SF1">
    <property type="entry name" value="SGNH HYDROLASE-TYPE ESTERASE DOMAIN-CONTAINING PROTEIN"/>
    <property type="match status" value="1"/>
</dbReference>
<dbReference type="InterPro" id="IPR036514">
    <property type="entry name" value="SGNH_hydro_sf"/>
</dbReference>
<reference evidence="2 3" key="2">
    <citation type="submission" date="2019-09" db="EMBL/GenBank/DDBJ databases">
        <title>Complete Genome Sequence and Methylome Analysis of free living Spirochaetas.</title>
        <authorList>
            <person name="Leshcheva N."/>
            <person name="Mikheeva N."/>
        </authorList>
    </citation>
    <scope>NUCLEOTIDE SEQUENCE [LARGE SCALE GENOMIC DNA]</scope>
    <source>
        <strain evidence="2 3">P</strain>
    </source>
</reference>
<dbReference type="RefSeq" id="WP_149566696.1">
    <property type="nucleotide sequence ID" value="NZ_CP035807.1"/>
</dbReference>
<dbReference type="SUPFAM" id="SSF52266">
    <property type="entry name" value="SGNH hydrolase"/>
    <property type="match status" value="1"/>
</dbReference>
<dbReference type="PANTHER" id="PTHR34407">
    <property type="entry name" value="EXPRESSED PROTEIN"/>
    <property type="match status" value="1"/>
</dbReference>
<proteinExistence type="predicted"/>
<dbReference type="CDD" id="cd00229">
    <property type="entry name" value="SGNH_hydrolase"/>
    <property type="match status" value="1"/>
</dbReference>
<evidence type="ECO:0000313" key="3">
    <source>
        <dbReference type="Proteomes" id="UP000323824"/>
    </source>
</evidence>
<feature type="domain" description="SGNH hydrolase-type esterase" evidence="1">
    <location>
        <begin position="216"/>
        <end position="386"/>
    </location>
</feature>
<gene>
    <name evidence="2" type="ORF">EW093_01535</name>
</gene>
<evidence type="ECO:0000313" key="2">
    <source>
        <dbReference type="EMBL" id="QEN03437.1"/>
    </source>
</evidence>
<dbReference type="KEGG" id="sper:EW093_01535"/>
<dbReference type="EMBL" id="CP035807">
    <property type="protein sequence ID" value="QEN03437.1"/>
    <property type="molecule type" value="Genomic_DNA"/>
</dbReference>